<evidence type="ECO:0000313" key="1">
    <source>
        <dbReference type="EMBL" id="TQD69092.1"/>
    </source>
</evidence>
<name>A0A540K5D2_MALBA</name>
<reference evidence="1 2" key="1">
    <citation type="journal article" date="2019" name="G3 (Bethesda)">
        <title>Sequencing of a Wild Apple (Malus baccata) Genome Unravels the Differences Between Cultivated and Wild Apple Species Regarding Disease Resistance and Cold Tolerance.</title>
        <authorList>
            <person name="Chen X."/>
        </authorList>
    </citation>
    <scope>NUCLEOTIDE SEQUENCE [LARGE SCALE GENOMIC DNA]</scope>
    <source>
        <strain evidence="2">cv. Shandingzi</strain>
        <tissue evidence="1">Leaves</tissue>
    </source>
</reference>
<proteinExistence type="predicted"/>
<accession>A0A540K5D2</accession>
<comment type="caution">
    <text evidence="1">The sequence shown here is derived from an EMBL/GenBank/DDBJ whole genome shotgun (WGS) entry which is preliminary data.</text>
</comment>
<organism evidence="1 2">
    <name type="scientific">Malus baccata</name>
    <name type="common">Siberian crab apple</name>
    <name type="synonym">Pyrus baccata</name>
    <dbReference type="NCBI Taxonomy" id="106549"/>
    <lineage>
        <taxon>Eukaryota</taxon>
        <taxon>Viridiplantae</taxon>
        <taxon>Streptophyta</taxon>
        <taxon>Embryophyta</taxon>
        <taxon>Tracheophyta</taxon>
        <taxon>Spermatophyta</taxon>
        <taxon>Magnoliopsida</taxon>
        <taxon>eudicotyledons</taxon>
        <taxon>Gunneridae</taxon>
        <taxon>Pentapetalae</taxon>
        <taxon>rosids</taxon>
        <taxon>fabids</taxon>
        <taxon>Rosales</taxon>
        <taxon>Rosaceae</taxon>
        <taxon>Amygdaloideae</taxon>
        <taxon>Maleae</taxon>
        <taxon>Malus</taxon>
    </lineage>
</organism>
<gene>
    <name evidence="1" type="ORF">C1H46_045375</name>
</gene>
<protein>
    <submittedName>
        <fullName evidence="1">Uncharacterized protein</fullName>
    </submittedName>
</protein>
<dbReference type="AlphaFoldDB" id="A0A540K5D2"/>
<dbReference type="EMBL" id="VIEB01005055">
    <property type="protein sequence ID" value="TQD69092.1"/>
    <property type="molecule type" value="Genomic_DNA"/>
</dbReference>
<dbReference type="Proteomes" id="UP000315295">
    <property type="component" value="Unassembled WGS sequence"/>
</dbReference>
<evidence type="ECO:0000313" key="2">
    <source>
        <dbReference type="Proteomes" id="UP000315295"/>
    </source>
</evidence>
<sequence>MHKKIRDKLYQRNLGLQGLSQSMHKKIQDKLAKERKMTQRDTIGYNHRGETIRAAVIRKKNATEPTTLEFTREK</sequence>
<keyword evidence="2" id="KW-1185">Reference proteome</keyword>